<dbReference type="PANTHER" id="PTHR34857">
    <property type="entry name" value="SLL0384 PROTEIN"/>
    <property type="match status" value="1"/>
</dbReference>
<dbReference type="Pfam" id="PF02361">
    <property type="entry name" value="CbiQ"/>
    <property type="match status" value="1"/>
</dbReference>
<proteinExistence type="predicted"/>
<evidence type="ECO:0000256" key="3">
    <source>
        <dbReference type="ARBA" id="ARBA00022692"/>
    </source>
</evidence>
<accession>A0A4U6QF51</accession>
<evidence type="ECO:0000313" key="7">
    <source>
        <dbReference type="EMBL" id="TKV58698.1"/>
    </source>
</evidence>
<sequence>MPSPAGGWAANPADTPVHRLPPAVRVLATVLYVLAVVATPREAIWAFAVHALLLVVVARVAGVPAGRWLRRCVVEVPFLAFAVFLPLVGSAPYVEVGPVTLSEPGLWAAWGIAVKGTLGVAASALLALTTTVPQLLQALERLRVPRALVAIATFMVRYGEVLADDLRRMRIARVSRGDDPRFLWQIRATAATAGALFVRAYERGERVYVAMLARGYGSTADDRPDRSAVPRRAWLAGLTLPVTAALVCLLAAVTT</sequence>
<keyword evidence="3 6" id="KW-0812">Transmembrane</keyword>
<dbReference type="GO" id="GO:0006824">
    <property type="term" value="P:cobalt ion transport"/>
    <property type="evidence" value="ECO:0007669"/>
    <property type="project" value="InterPro"/>
</dbReference>
<evidence type="ECO:0000313" key="8">
    <source>
        <dbReference type="Proteomes" id="UP000306985"/>
    </source>
</evidence>
<reference evidence="7 8" key="1">
    <citation type="submission" date="2019-05" db="EMBL/GenBank/DDBJ databases">
        <title>Nakamurella sp. N5BH11, whole genome shotgun sequence.</title>
        <authorList>
            <person name="Tuo L."/>
        </authorList>
    </citation>
    <scope>NUCLEOTIDE SEQUENCE [LARGE SCALE GENOMIC DNA]</scope>
    <source>
        <strain evidence="7 8">N5BH11</strain>
    </source>
</reference>
<evidence type="ECO:0000256" key="4">
    <source>
        <dbReference type="ARBA" id="ARBA00022989"/>
    </source>
</evidence>
<evidence type="ECO:0000256" key="2">
    <source>
        <dbReference type="ARBA" id="ARBA00022475"/>
    </source>
</evidence>
<feature type="transmembrane region" description="Helical" evidence="6">
    <location>
        <begin position="43"/>
        <end position="61"/>
    </location>
</feature>
<dbReference type="GO" id="GO:0043190">
    <property type="term" value="C:ATP-binding cassette (ABC) transporter complex"/>
    <property type="evidence" value="ECO:0007669"/>
    <property type="project" value="InterPro"/>
</dbReference>
<evidence type="ECO:0000256" key="1">
    <source>
        <dbReference type="ARBA" id="ARBA00004651"/>
    </source>
</evidence>
<feature type="transmembrane region" description="Helical" evidence="6">
    <location>
        <begin position="233"/>
        <end position="253"/>
    </location>
</feature>
<comment type="caution">
    <text evidence="7">The sequence shown here is derived from an EMBL/GenBank/DDBJ whole genome shotgun (WGS) entry which is preliminary data.</text>
</comment>
<feature type="transmembrane region" description="Helical" evidence="6">
    <location>
        <begin position="106"/>
        <end position="132"/>
    </location>
</feature>
<keyword evidence="5 6" id="KW-0472">Membrane</keyword>
<dbReference type="InterPro" id="IPR003339">
    <property type="entry name" value="ABC/ECF_trnsptr_transmembrane"/>
</dbReference>
<organism evidence="7 8">
    <name type="scientific">Nakamurella flava</name>
    <dbReference type="NCBI Taxonomy" id="2576308"/>
    <lineage>
        <taxon>Bacteria</taxon>
        <taxon>Bacillati</taxon>
        <taxon>Actinomycetota</taxon>
        <taxon>Actinomycetes</taxon>
        <taxon>Nakamurellales</taxon>
        <taxon>Nakamurellaceae</taxon>
        <taxon>Nakamurella</taxon>
    </lineage>
</organism>
<dbReference type="RefSeq" id="WP_137450358.1">
    <property type="nucleotide sequence ID" value="NZ_SZZH01000003.1"/>
</dbReference>
<evidence type="ECO:0000256" key="6">
    <source>
        <dbReference type="SAM" id="Phobius"/>
    </source>
</evidence>
<dbReference type="CDD" id="cd16914">
    <property type="entry name" value="EcfT"/>
    <property type="match status" value="1"/>
</dbReference>
<keyword evidence="8" id="KW-1185">Reference proteome</keyword>
<keyword evidence="2" id="KW-1003">Cell membrane</keyword>
<protein>
    <submittedName>
        <fullName evidence="7">Cobalt ECF transporter T component CbiQ</fullName>
    </submittedName>
</protein>
<dbReference type="EMBL" id="SZZH01000003">
    <property type="protein sequence ID" value="TKV58698.1"/>
    <property type="molecule type" value="Genomic_DNA"/>
</dbReference>
<dbReference type="AlphaFoldDB" id="A0A4U6QF51"/>
<dbReference type="OrthoDB" id="4533at2"/>
<dbReference type="InterPro" id="IPR051611">
    <property type="entry name" value="ECF_transporter_component"/>
</dbReference>
<dbReference type="NCBIfam" id="TIGR02454">
    <property type="entry name" value="ECF_T_CbiQ"/>
    <property type="match status" value="1"/>
</dbReference>
<comment type="subcellular location">
    <subcellularLocation>
        <location evidence="1">Cell membrane</location>
        <topology evidence="1">Multi-pass membrane protein</topology>
    </subcellularLocation>
</comment>
<feature type="transmembrane region" description="Helical" evidence="6">
    <location>
        <begin position="73"/>
        <end position="94"/>
    </location>
</feature>
<gene>
    <name evidence="7" type="primary">cbiQ</name>
    <name evidence="7" type="ORF">FDO65_14355</name>
</gene>
<dbReference type="PANTHER" id="PTHR34857:SF2">
    <property type="entry name" value="SLL0384 PROTEIN"/>
    <property type="match status" value="1"/>
</dbReference>
<dbReference type="InterPro" id="IPR012809">
    <property type="entry name" value="ECF_CbiQ"/>
</dbReference>
<evidence type="ECO:0000256" key="5">
    <source>
        <dbReference type="ARBA" id="ARBA00023136"/>
    </source>
</evidence>
<keyword evidence="4 6" id="KW-1133">Transmembrane helix</keyword>
<dbReference type="Proteomes" id="UP000306985">
    <property type="component" value="Unassembled WGS sequence"/>
</dbReference>
<name>A0A4U6QF51_9ACTN</name>